<dbReference type="EMBL" id="JANPWB010000005">
    <property type="protein sequence ID" value="KAJ1189853.1"/>
    <property type="molecule type" value="Genomic_DNA"/>
</dbReference>
<reference evidence="1" key="1">
    <citation type="journal article" date="2022" name="bioRxiv">
        <title>Sequencing and chromosome-scale assembly of the giantPleurodeles waltlgenome.</title>
        <authorList>
            <person name="Brown T."/>
            <person name="Elewa A."/>
            <person name="Iarovenko S."/>
            <person name="Subramanian E."/>
            <person name="Araus A.J."/>
            <person name="Petzold A."/>
            <person name="Susuki M."/>
            <person name="Suzuki K.-i.T."/>
            <person name="Hayashi T."/>
            <person name="Toyoda A."/>
            <person name="Oliveira C."/>
            <person name="Osipova E."/>
            <person name="Leigh N.D."/>
            <person name="Simon A."/>
            <person name="Yun M.H."/>
        </authorList>
    </citation>
    <scope>NUCLEOTIDE SEQUENCE</scope>
    <source>
        <strain evidence="1">20211129_DDA</strain>
        <tissue evidence="1">Liver</tissue>
    </source>
</reference>
<keyword evidence="2" id="KW-1185">Reference proteome</keyword>
<accession>A0AAV7ULY0</accession>
<evidence type="ECO:0000313" key="2">
    <source>
        <dbReference type="Proteomes" id="UP001066276"/>
    </source>
</evidence>
<dbReference type="Proteomes" id="UP001066276">
    <property type="component" value="Chromosome 3_1"/>
</dbReference>
<evidence type="ECO:0000313" key="1">
    <source>
        <dbReference type="EMBL" id="KAJ1189853.1"/>
    </source>
</evidence>
<sequence length="108" mass="11961">MGGGAAGLIRRVIQGRAPWRLVTGQVRPQKWHLECLLSPLCRCHRWDHGEDTAARFPTMVVTAHSIFSFSLSLNPGRTISSVPLPQLLRGIQAVSRWACRANVVLHQG</sequence>
<gene>
    <name evidence="1" type="ORF">NDU88_006595</name>
</gene>
<proteinExistence type="predicted"/>
<dbReference type="AlphaFoldDB" id="A0AAV7ULY0"/>
<comment type="caution">
    <text evidence="1">The sequence shown here is derived from an EMBL/GenBank/DDBJ whole genome shotgun (WGS) entry which is preliminary data.</text>
</comment>
<organism evidence="1 2">
    <name type="scientific">Pleurodeles waltl</name>
    <name type="common">Iberian ribbed newt</name>
    <dbReference type="NCBI Taxonomy" id="8319"/>
    <lineage>
        <taxon>Eukaryota</taxon>
        <taxon>Metazoa</taxon>
        <taxon>Chordata</taxon>
        <taxon>Craniata</taxon>
        <taxon>Vertebrata</taxon>
        <taxon>Euteleostomi</taxon>
        <taxon>Amphibia</taxon>
        <taxon>Batrachia</taxon>
        <taxon>Caudata</taxon>
        <taxon>Salamandroidea</taxon>
        <taxon>Salamandridae</taxon>
        <taxon>Pleurodelinae</taxon>
        <taxon>Pleurodeles</taxon>
    </lineage>
</organism>
<protein>
    <submittedName>
        <fullName evidence="1">Uncharacterized protein</fullName>
    </submittedName>
</protein>
<name>A0AAV7ULY0_PLEWA</name>